<dbReference type="GO" id="GO:0002181">
    <property type="term" value="P:cytoplasmic translation"/>
    <property type="evidence" value="ECO:0007669"/>
    <property type="project" value="TreeGrafter"/>
</dbReference>
<dbReference type="Gene3D" id="3.10.440.10">
    <property type="match status" value="1"/>
</dbReference>
<dbReference type="SMART" id="SM01380">
    <property type="entry name" value="Ribosomal_L31e"/>
    <property type="match status" value="1"/>
</dbReference>
<comment type="caution">
    <text evidence="4">The sequence shown here is derived from an EMBL/GenBank/DDBJ whole genome shotgun (WGS) entry which is preliminary data.</text>
</comment>
<dbReference type="CDD" id="cd00463">
    <property type="entry name" value="Ribosomal_L31e"/>
    <property type="match status" value="1"/>
</dbReference>
<dbReference type="PANTHER" id="PTHR10956:SF0">
    <property type="entry name" value="60S RIBOSOMAL PROTEIN L31"/>
    <property type="match status" value="1"/>
</dbReference>
<dbReference type="InterPro" id="IPR023621">
    <property type="entry name" value="Ribosomal_eL31_dom_sf"/>
</dbReference>
<name>A0AAD5DYQ5_9CHLO</name>
<dbReference type="Pfam" id="PF01198">
    <property type="entry name" value="Ribosomal_L31e"/>
    <property type="match status" value="1"/>
</dbReference>
<protein>
    <recommendedName>
        <fullName evidence="6">60S ribosomal protein L31</fullName>
    </recommendedName>
</protein>
<reference evidence="4" key="1">
    <citation type="submission" date="2020-11" db="EMBL/GenBank/DDBJ databases">
        <title>Chlorella ohadii genome sequencing and assembly.</title>
        <authorList>
            <person name="Murik O."/>
            <person name="Treves H."/>
            <person name="Kedem I."/>
            <person name="Shotland Y."/>
            <person name="Kaplan A."/>
        </authorList>
    </citation>
    <scope>NUCLEOTIDE SEQUENCE</scope>
    <source>
        <strain evidence="4">1</strain>
    </source>
</reference>
<dbReference type="GO" id="GO:0003735">
    <property type="term" value="F:structural constituent of ribosome"/>
    <property type="evidence" value="ECO:0007669"/>
    <property type="project" value="InterPro"/>
</dbReference>
<dbReference type="PANTHER" id="PTHR10956">
    <property type="entry name" value="60S RIBOSOMAL PROTEIN L31"/>
    <property type="match status" value="1"/>
</dbReference>
<keyword evidence="3" id="KW-0687">Ribonucleoprotein</keyword>
<dbReference type="SUPFAM" id="SSF54575">
    <property type="entry name" value="Ribosomal protein L31e"/>
    <property type="match status" value="1"/>
</dbReference>
<dbReference type="Proteomes" id="UP001205105">
    <property type="component" value="Unassembled WGS sequence"/>
</dbReference>
<dbReference type="GO" id="GO:0022625">
    <property type="term" value="C:cytosolic large ribosomal subunit"/>
    <property type="evidence" value="ECO:0007669"/>
    <property type="project" value="TreeGrafter"/>
</dbReference>
<comment type="similarity">
    <text evidence="1">Belongs to the eukaryotic ribosomal protein eL31 family.</text>
</comment>
<proteinExistence type="inferred from homology"/>
<dbReference type="EMBL" id="JADXDR010000016">
    <property type="protein sequence ID" value="KAI7845501.1"/>
    <property type="molecule type" value="Genomic_DNA"/>
</dbReference>
<evidence type="ECO:0000256" key="2">
    <source>
        <dbReference type="ARBA" id="ARBA00022980"/>
    </source>
</evidence>
<organism evidence="4 5">
    <name type="scientific">Chlorella ohadii</name>
    <dbReference type="NCBI Taxonomy" id="2649997"/>
    <lineage>
        <taxon>Eukaryota</taxon>
        <taxon>Viridiplantae</taxon>
        <taxon>Chlorophyta</taxon>
        <taxon>core chlorophytes</taxon>
        <taxon>Trebouxiophyceae</taxon>
        <taxon>Chlorellales</taxon>
        <taxon>Chlorellaceae</taxon>
        <taxon>Chlorella clade</taxon>
        <taxon>Chlorella</taxon>
    </lineage>
</organism>
<evidence type="ECO:0000313" key="5">
    <source>
        <dbReference type="Proteomes" id="UP001205105"/>
    </source>
</evidence>
<evidence type="ECO:0000313" key="4">
    <source>
        <dbReference type="EMBL" id="KAI7845501.1"/>
    </source>
</evidence>
<keyword evidence="5" id="KW-1185">Reference proteome</keyword>
<dbReference type="InterPro" id="IPR020052">
    <property type="entry name" value="Ribosomal_eL31_CS"/>
</dbReference>
<dbReference type="AlphaFoldDB" id="A0AAD5DYQ5"/>
<accession>A0AAD5DYQ5</accession>
<evidence type="ECO:0008006" key="6">
    <source>
        <dbReference type="Google" id="ProtNLM"/>
    </source>
</evidence>
<evidence type="ECO:0000256" key="1">
    <source>
        <dbReference type="ARBA" id="ARBA00010808"/>
    </source>
</evidence>
<sequence length="113" mass="12966">MAKGDKRQEVCTREYTLNLGKRLHGITFKKRAPRAIKEIQKFAAKQMGTKVVRVDVKLNKAVWSQGIKNVPNRLRIVVQRKRNEDDEDSEEMFSLVTLAEDQNTKKGVVVLEA</sequence>
<dbReference type="FunFam" id="3.10.440.10:FF:000001">
    <property type="entry name" value="60S ribosomal protein L31"/>
    <property type="match status" value="1"/>
</dbReference>
<dbReference type="PROSITE" id="PS01144">
    <property type="entry name" value="RIBOSOMAL_L31E"/>
    <property type="match status" value="1"/>
</dbReference>
<dbReference type="InterPro" id="IPR000054">
    <property type="entry name" value="Ribosomal_eL31"/>
</dbReference>
<evidence type="ECO:0000256" key="3">
    <source>
        <dbReference type="ARBA" id="ARBA00023274"/>
    </source>
</evidence>
<gene>
    <name evidence="4" type="ORF">COHA_000924</name>
</gene>
<keyword evidence="2" id="KW-0689">Ribosomal protein</keyword>